<evidence type="ECO:0000256" key="8">
    <source>
        <dbReference type="ARBA" id="ARBA00022723"/>
    </source>
</evidence>
<keyword evidence="8 14" id="KW-0479">Metal-binding</keyword>
<organism evidence="16 17">
    <name type="scientific">Rheinheimera pacifica</name>
    <dbReference type="NCBI Taxonomy" id="173990"/>
    <lineage>
        <taxon>Bacteria</taxon>
        <taxon>Pseudomonadati</taxon>
        <taxon>Pseudomonadota</taxon>
        <taxon>Gammaproteobacteria</taxon>
        <taxon>Chromatiales</taxon>
        <taxon>Chromatiaceae</taxon>
        <taxon>Rheinheimera</taxon>
    </lineage>
</organism>
<gene>
    <name evidence="16" type="ORF">SAMN05660691_02225</name>
</gene>
<evidence type="ECO:0000256" key="7">
    <source>
        <dbReference type="ARBA" id="ARBA00022692"/>
    </source>
</evidence>
<feature type="transmembrane region" description="Helical" evidence="14">
    <location>
        <begin position="12"/>
        <end position="30"/>
    </location>
</feature>
<feature type="transmembrane region" description="Helical" evidence="14">
    <location>
        <begin position="51"/>
        <end position="71"/>
    </location>
</feature>
<evidence type="ECO:0000256" key="6">
    <source>
        <dbReference type="ARBA" id="ARBA00022617"/>
    </source>
</evidence>
<feature type="binding site" description="axial binding residue" evidence="14">
    <location>
        <position position="11"/>
    </location>
    <ligand>
        <name>heme</name>
        <dbReference type="ChEBI" id="CHEBI:30413"/>
    </ligand>
    <ligandPart>
        <name>Fe</name>
        <dbReference type="ChEBI" id="CHEBI:18248"/>
    </ligandPart>
</feature>
<dbReference type="GO" id="GO:0046872">
    <property type="term" value="F:metal ion binding"/>
    <property type="evidence" value="ECO:0007669"/>
    <property type="project" value="UniProtKB-UniRule"/>
</dbReference>
<dbReference type="OrthoDB" id="9800824at2"/>
<evidence type="ECO:0000256" key="14">
    <source>
        <dbReference type="HAMAP-Rule" id="MF_02239"/>
    </source>
</evidence>
<dbReference type="GO" id="GO:0006782">
    <property type="term" value="P:protoporphyrinogen IX biosynthetic process"/>
    <property type="evidence" value="ECO:0007669"/>
    <property type="project" value="UniProtKB-UniRule"/>
</dbReference>
<dbReference type="Pfam" id="PF03653">
    <property type="entry name" value="UPF0093"/>
    <property type="match status" value="1"/>
</dbReference>
<dbReference type="HAMAP" id="MF_02239">
    <property type="entry name" value="HemJ"/>
    <property type="match status" value="1"/>
</dbReference>
<comment type="similarity">
    <text evidence="3 14 15">Belongs to the HemJ family.</text>
</comment>
<dbReference type="PANTHER" id="PTHR40255:SF1">
    <property type="entry name" value="PROTOPORPHYRINOGEN IX OXIDASE"/>
    <property type="match status" value="1"/>
</dbReference>
<keyword evidence="10 14" id="KW-0560">Oxidoreductase</keyword>
<accession>A0A1H6LVS3</accession>
<keyword evidence="12 14" id="KW-0472">Membrane</keyword>
<keyword evidence="17" id="KW-1185">Reference proteome</keyword>
<protein>
    <recommendedName>
        <fullName evidence="4 14">Protoporphyrinogen IX oxidase</fullName>
        <shortName evidence="14">PPO</shortName>
        <ecNumber evidence="14 15">1.3.99.-</ecNumber>
    </recommendedName>
</protein>
<dbReference type="AlphaFoldDB" id="A0A1H6LVS3"/>
<keyword evidence="5 14" id="KW-1003">Cell membrane</keyword>
<evidence type="ECO:0000256" key="11">
    <source>
        <dbReference type="ARBA" id="ARBA00023004"/>
    </source>
</evidence>
<dbReference type="UniPathway" id="UPA00251">
    <property type="reaction ID" value="UER00324"/>
</dbReference>
<comment type="subcellular location">
    <subcellularLocation>
        <location evidence="1 14">Cell membrane</location>
        <topology evidence="1 14">Multi-pass membrane protein</topology>
    </subcellularLocation>
</comment>
<evidence type="ECO:0000256" key="2">
    <source>
        <dbReference type="ARBA" id="ARBA00005073"/>
    </source>
</evidence>
<evidence type="ECO:0000256" key="12">
    <source>
        <dbReference type="ARBA" id="ARBA00023136"/>
    </source>
</evidence>
<feature type="transmembrane region" description="Helical" evidence="14">
    <location>
        <begin position="122"/>
        <end position="140"/>
    </location>
</feature>
<keyword evidence="9 14" id="KW-1133">Transmembrane helix</keyword>
<dbReference type="Proteomes" id="UP000199371">
    <property type="component" value="Unassembled WGS sequence"/>
</dbReference>
<keyword evidence="6 14" id="KW-0349">Heme</keyword>
<evidence type="ECO:0000313" key="17">
    <source>
        <dbReference type="Proteomes" id="UP000199371"/>
    </source>
</evidence>
<evidence type="ECO:0000256" key="5">
    <source>
        <dbReference type="ARBA" id="ARBA00022475"/>
    </source>
</evidence>
<evidence type="ECO:0000256" key="15">
    <source>
        <dbReference type="PIRNR" id="PIRNR004638"/>
    </source>
</evidence>
<evidence type="ECO:0000256" key="3">
    <source>
        <dbReference type="ARBA" id="ARBA00006501"/>
    </source>
</evidence>
<dbReference type="PANTHER" id="PTHR40255">
    <property type="entry name" value="UPF0093 MEMBRANE PROTEIN SLR1790"/>
    <property type="match status" value="1"/>
</dbReference>
<comment type="function">
    <text evidence="14 15">Catalyzes the oxidation of protoporphyrinogen IX to protoporphyrin IX.</text>
</comment>
<dbReference type="RefSeq" id="WP_092793248.1">
    <property type="nucleotide sequence ID" value="NZ_FNXF01000007.1"/>
</dbReference>
<feature type="transmembrane region" description="Helical" evidence="14">
    <location>
        <begin position="83"/>
        <end position="102"/>
    </location>
</feature>
<evidence type="ECO:0000313" key="16">
    <source>
        <dbReference type="EMBL" id="SEH92850.1"/>
    </source>
</evidence>
<comment type="catalytic activity">
    <reaction evidence="13 14 15">
        <text>protoporphyrinogen IX + 3 A = protoporphyrin IX + 3 AH2</text>
        <dbReference type="Rhea" id="RHEA:62000"/>
        <dbReference type="ChEBI" id="CHEBI:13193"/>
        <dbReference type="ChEBI" id="CHEBI:17499"/>
        <dbReference type="ChEBI" id="CHEBI:57306"/>
        <dbReference type="ChEBI" id="CHEBI:57307"/>
    </reaction>
</comment>
<dbReference type="InterPro" id="IPR005265">
    <property type="entry name" value="HemJ-like"/>
</dbReference>
<keyword evidence="11 14" id="KW-0408">Iron</keyword>
<keyword evidence="7 14" id="KW-0812">Transmembrane</keyword>
<comment type="subunit">
    <text evidence="14">Homodimer.</text>
</comment>
<evidence type="ECO:0000256" key="10">
    <source>
        <dbReference type="ARBA" id="ARBA00023002"/>
    </source>
</evidence>
<sequence length="143" mass="16961">MMLILVYKALHVFFMVAWFAGIFYLPRLFVYHAGTTSPDCDAEFKVMERRLLYFVTPFALLTLVFGLLLIHSYGAAWFKASHWLHYKLPLVMLLYGYHAYCFKLLADFKHNRNRRSPRFYRIFNEVPVLVLLAIILLAYLKPM</sequence>
<evidence type="ECO:0000256" key="4">
    <source>
        <dbReference type="ARBA" id="ARBA00017504"/>
    </source>
</evidence>
<evidence type="ECO:0000256" key="1">
    <source>
        <dbReference type="ARBA" id="ARBA00004651"/>
    </source>
</evidence>
<feature type="binding site" description="axial binding residue" evidence="14">
    <location>
        <position position="87"/>
    </location>
    <ligand>
        <name>heme</name>
        <dbReference type="ChEBI" id="CHEBI:30413"/>
    </ligand>
    <ligandPart>
        <name>Fe</name>
        <dbReference type="ChEBI" id="CHEBI:18248"/>
    </ligandPart>
</feature>
<evidence type="ECO:0000256" key="9">
    <source>
        <dbReference type="ARBA" id="ARBA00022989"/>
    </source>
</evidence>
<evidence type="ECO:0000256" key="13">
    <source>
        <dbReference type="ARBA" id="ARBA00048390"/>
    </source>
</evidence>
<comment type="pathway">
    <text evidence="2 14 15">Porphyrin-containing compound metabolism; protoporphyrin-IX biosynthesis; protoporphyrin-IX from protoporphyrinogen-IX: step 1/1.</text>
</comment>
<dbReference type="PIRSF" id="PIRSF004638">
    <property type="entry name" value="UCP004638"/>
    <property type="match status" value="1"/>
</dbReference>
<dbReference type="GO" id="GO:0070818">
    <property type="term" value="F:protoporphyrinogen oxidase activity"/>
    <property type="evidence" value="ECO:0007669"/>
    <property type="project" value="UniProtKB-UniRule"/>
</dbReference>
<proteinExistence type="inferred from homology"/>
<dbReference type="GO" id="GO:0005886">
    <property type="term" value="C:plasma membrane"/>
    <property type="evidence" value="ECO:0007669"/>
    <property type="project" value="UniProtKB-SubCell"/>
</dbReference>
<reference evidence="17" key="1">
    <citation type="submission" date="2016-10" db="EMBL/GenBank/DDBJ databases">
        <authorList>
            <person name="Varghese N."/>
            <person name="Submissions S."/>
        </authorList>
    </citation>
    <scope>NUCLEOTIDE SEQUENCE [LARGE SCALE GENOMIC DNA]</scope>
    <source>
        <strain evidence="17">DSM 17616</strain>
    </source>
</reference>
<dbReference type="EMBL" id="FNXF01000007">
    <property type="protein sequence ID" value="SEH92850.1"/>
    <property type="molecule type" value="Genomic_DNA"/>
</dbReference>
<dbReference type="EC" id="1.3.99.-" evidence="14 15"/>
<dbReference type="STRING" id="173990.SAMN05660691_02225"/>
<comment type="cofactor">
    <cofactor evidence="14 15">
        <name>heme b</name>
        <dbReference type="ChEBI" id="CHEBI:60344"/>
    </cofactor>
    <text evidence="14 15">Binds 1 heme b (iron(II)-protoporphyrin IX) group per subunit.</text>
</comment>
<name>A0A1H6LVS3_9GAMM</name>